<dbReference type="GO" id="GO:0005819">
    <property type="term" value="C:spindle"/>
    <property type="evidence" value="ECO:0007669"/>
    <property type="project" value="UniProtKB-SubCell"/>
</dbReference>
<evidence type="ECO:0000256" key="1">
    <source>
        <dbReference type="ARBA" id="ARBA00004123"/>
    </source>
</evidence>
<keyword evidence="7" id="KW-0378">Hydrolase</keyword>
<evidence type="ECO:0000256" key="22">
    <source>
        <dbReference type="ARBA" id="ARBA00081533"/>
    </source>
</evidence>
<evidence type="ECO:0000256" key="6">
    <source>
        <dbReference type="ARBA" id="ARBA00022490"/>
    </source>
</evidence>
<gene>
    <name evidence="26" type="primary">20215222</name>
    <name evidence="25" type="ORF">HELRODRAFT_75909</name>
</gene>
<comment type="catalytic activity">
    <reaction evidence="13">
        <text>octanoyl-CoA + H2O = octanoate + CoA + H(+)</text>
        <dbReference type="Rhea" id="RHEA:30143"/>
        <dbReference type="ChEBI" id="CHEBI:15377"/>
        <dbReference type="ChEBI" id="CHEBI:15378"/>
        <dbReference type="ChEBI" id="CHEBI:25646"/>
        <dbReference type="ChEBI" id="CHEBI:57287"/>
        <dbReference type="ChEBI" id="CHEBI:57386"/>
    </reaction>
    <physiologicalReaction direction="left-to-right" evidence="13">
        <dbReference type="Rhea" id="RHEA:30144"/>
    </physiologicalReaction>
</comment>
<dbReference type="EMBL" id="KB096183">
    <property type="protein sequence ID" value="ESO07537.1"/>
    <property type="molecule type" value="Genomic_DNA"/>
</dbReference>
<dbReference type="STRING" id="6412.T1G2C4"/>
<evidence type="ECO:0000256" key="12">
    <source>
        <dbReference type="ARBA" id="ARBA00023242"/>
    </source>
</evidence>
<evidence type="ECO:0000256" key="5">
    <source>
        <dbReference type="ARBA" id="ARBA00008324"/>
    </source>
</evidence>
<dbReference type="OMA" id="IIDWAGG"/>
<evidence type="ECO:0000313" key="26">
    <source>
        <dbReference type="EnsemblMetazoa" id="HelroP75909"/>
    </source>
</evidence>
<dbReference type="InterPro" id="IPR029069">
    <property type="entry name" value="HotDog_dom_sf"/>
</dbReference>
<evidence type="ECO:0000256" key="11">
    <source>
        <dbReference type="ARBA" id="ARBA00023212"/>
    </source>
</evidence>
<dbReference type="InParanoid" id="T1G2C4"/>
<comment type="subunit">
    <text evidence="19">Homotetramer. Interacts with PCTP.</text>
</comment>
<dbReference type="GO" id="GO:0005634">
    <property type="term" value="C:nucleus"/>
    <property type="evidence" value="ECO:0007669"/>
    <property type="project" value="UniProtKB-SubCell"/>
</dbReference>
<protein>
    <recommendedName>
        <fullName evidence="20">Acyl-coenzyme A thioesterase 13</fullName>
    </recommendedName>
    <alternativeName>
        <fullName evidence="22">Hotdog-fold thioesterase superfamily member 2</fullName>
    </alternativeName>
    <alternativeName>
        <fullName evidence="21">Palmitoyl-CoA hydrolase</fullName>
    </alternativeName>
    <alternativeName>
        <fullName evidence="23">Thioesterase superfamily member 2</fullName>
    </alternativeName>
</protein>
<dbReference type="FunCoup" id="T1G2C4">
    <property type="interactions" value="903"/>
</dbReference>
<evidence type="ECO:0000256" key="8">
    <source>
        <dbReference type="ARBA" id="ARBA00022990"/>
    </source>
</evidence>
<dbReference type="CDD" id="cd03443">
    <property type="entry name" value="PaaI_thioesterase"/>
    <property type="match status" value="1"/>
</dbReference>
<reference evidence="27" key="1">
    <citation type="submission" date="2012-12" db="EMBL/GenBank/DDBJ databases">
        <authorList>
            <person name="Hellsten U."/>
            <person name="Grimwood J."/>
            <person name="Chapman J.A."/>
            <person name="Shapiro H."/>
            <person name="Aerts A."/>
            <person name="Otillar R.P."/>
            <person name="Terry A.Y."/>
            <person name="Boore J.L."/>
            <person name="Simakov O."/>
            <person name="Marletaz F."/>
            <person name="Cho S.-J."/>
            <person name="Edsinger-Gonzales E."/>
            <person name="Havlak P."/>
            <person name="Kuo D.-H."/>
            <person name="Larsson T."/>
            <person name="Lv J."/>
            <person name="Arendt D."/>
            <person name="Savage R."/>
            <person name="Osoegawa K."/>
            <person name="de Jong P."/>
            <person name="Lindberg D.R."/>
            <person name="Seaver E.C."/>
            <person name="Weisblat D.A."/>
            <person name="Putnam N.H."/>
            <person name="Grigoriev I.V."/>
            <person name="Rokhsar D.S."/>
        </authorList>
    </citation>
    <scope>NUCLEOTIDE SEQUENCE</scope>
</reference>
<comment type="subcellular location">
    <subcellularLocation>
        <location evidence="3">Cytoplasm</location>
        <location evidence="3">Cytoskeleton</location>
        <location evidence="3">Spindle</location>
    </subcellularLocation>
    <subcellularLocation>
        <location evidence="4">Cytoplasm</location>
        <location evidence="4">Cytosol</location>
    </subcellularLocation>
    <subcellularLocation>
        <location evidence="2">Mitochondrion</location>
    </subcellularLocation>
    <subcellularLocation>
        <location evidence="1">Nucleus</location>
    </subcellularLocation>
</comment>
<dbReference type="CTD" id="20215222"/>
<evidence type="ECO:0000313" key="25">
    <source>
        <dbReference type="EMBL" id="ESO07537.1"/>
    </source>
</evidence>
<proteinExistence type="inferred from homology"/>
<keyword evidence="27" id="KW-1185">Reference proteome</keyword>
<comment type="catalytic activity">
    <reaction evidence="17">
        <text>a fatty acyl-CoA + H2O = a fatty acid + CoA + H(+)</text>
        <dbReference type="Rhea" id="RHEA:16781"/>
        <dbReference type="ChEBI" id="CHEBI:15377"/>
        <dbReference type="ChEBI" id="CHEBI:15378"/>
        <dbReference type="ChEBI" id="CHEBI:28868"/>
        <dbReference type="ChEBI" id="CHEBI:57287"/>
        <dbReference type="ChEBI" id="CHEBI:77636"/>
    </reaction>
    <physiologicalReaction direction="left-to-right" evidence="17">
        <dbReference type="Rhea" id="RHEA:16782"/>
    </physiologicalReaction>
</comment>
<keyword evidence="9" id="KW-0443">Lipid metabolism</keyword>
<dbReference type="Gene3D" id="3.10.129.10">
    <property type="entry name" value="Hotdog Thioesterase"/>
    <property type="match status" value="1"/>
</dbReference>
<evidence type="ECO:0000313" key="27">
    <source>
        <dbReference type="Proteomes" id="UP000015101"/>
    </source>
</evidence>
<dbReference type="EMBL" id="AMQM01003470">
    <property type="status" value="NOT_ANNOTATED_CDS"/>
    <property type="molecule type" value="Genomic_DNA"/>
</dbReference>
<comment type="similarity">
    <text evidence="5">Belongs to the thioesterase PaaI family.</text>
</comment>
<evidence type="ECO:0000256" key="18">
    <source>
        <dbReference type="ARBA" id="ARBA00058205"/>
    </source>
</evidence>
<comment type="function">
    <text evidence="18">Catalyzes the hydrolysis of acyl-CoAs into free fatty acids and coenzyme A (CoASH), regulating their respective intracellular levels. Has acyl-CoA thioesterase activity towards medium (C12) and long-chain (C18) fatty acyl-CoA substrates. Can also hydrolyze 3-hydroxyphenylacetyl-CoA and 3,4-dihydroxyphenylacetyl-CoA (in vitro). May play a role in controlling adaptive thermogenesis.</text>
</comment>
<dbReference type="RefSeq" id="XP_009014148.1">
    <property type="nucleotide sequence ID" value="XM_009015900.1"/>
</dbReference>
<evidence type="ECO:0000256" key="10">
    <source>
        <dbReference type="ARBA" id="ARBA00023128"/>
    </source>
</evidence>
<keyword evidence="11" id="KW-0206">Cytoskeleton</keyword>
<evidence type="ECO:0000256" key="14">
    <source>
        <dbReference type="ARBA" id="ARBA00047969"/>
    </source>
</evidence>
<dbReference type="AlphaFoldDB" id="T1G2C4"/>
<evidence type="ECO:0000256" key="16">
    <source>
        <dbReference type="ARBA" id="ARBA00050199"/>
    </source>
</evidence>
<dbReference type="FunFam" id="3.10.129.10:FF:000021">
    <property type="entry name" value="Acyl-coenzyme A thioesterase 13"/>
    <property type="match status" value="1"/>
</dbReference>
<evidence type="ECO:0000256" key="3">
    <source>
        <dbReference type="ARBA" id="ARBA00004186"/>
    </source>
</evidence>
<dbReference type="Pfam" id="PF03061">
    <property type="entry name" value="4HBT"/>
    <property type="match status" value="1"/>
</dbReference>
<feature type="domain" description="Thioesterase" evidence="24">
    <location>
        <begin position="52"/>
        <end position="124"/>
    </location>
</feature>
<evidence type="ECO:0000256" key="21">
    <source>
        <dbReference type="ARBA" id="ARBA00075657"/>
    </source>
</evidence>
<dbReference type="PANTHER" id="PTHR21660">
    <property type="entry name" value="THIOESTERASE SUPERFAMILY MEMBER-RELATED"/>
    <property type="match status" value="1"/>
</dbReference>
<dbReference type="OrthoDB" id="46529at2759"/>
<evidence type="ECO:0000256" key="15">
    <source>
        <dbReference type="ARBA" id="ARBA00048074"/>
    </source>
</evidence>
<dbReference type="GO" id="GO:0047617">
    <property type="term" value="F:fatty acyl-CoA hydrolase activity"/>
    <property type="evidence" value="ECO:0000318"/>
    <property type="project" value="GO_Central"/>
</dbReference>
<evidence type="ECO:0000256" key="4">
    <source>
        <dbReference type="ARBA" id="ARBA00004514"/>
    </source>
</evidence>
<dbReference type="SUPFAM" id="SSF54637">
    <property type="entry name" value="Thioesterase/thiol ester dehydrase-isomerase"/>
    <property type="match status" value="1"/>
</dbReference>
<dbReference type="InterPro" id="IPR006683">
    <property type="entry name" value="Thioestr_dom"/>
</dbReference>
<dbReference type="HOGENOM" id="CLU_089876_12_2_1"/>
<dbReference type="GO" id="GO:0005829">
    <property type="term" value="C:cytosol"/>
    <property type="evidence" value="ECO:0007669"/>
    <property type="project" value="UniProtKB-SubCell"/>
</dbReference>
<name>T1G2C4_HELRO</name>
<reference evidence="26" key="3">
    <citation type="submission" date="2015-06" db="UniProtKB">
        <authorList>
            <consortium name="EnsemblMetazoa"/>
        </authorList>
    </citation>
    <scope>IDENTIFICATION</scope>
</reference>
<sequence length="141" mass="15283">MSKVEMIRQTFAFLTRGTGFDKVLQKLVVKEATEGRCVCELKVGDEHTNRGKTLHGGMTATLVDMVSTAALMTKENMGPGVSVNINVSYMQPAFIGNDLIIDSSVIKLGKTLAFLSVEIKDKASNKLIATGSHTKFCLKSK</sequence>
<dbReference type="NCBIfam" id="TIGR00369">
    <property type="entry name" value="unchar_dom_1"/>
    <property type="match status" value="1"/>
</dbReference>
<evidence type="ECO:0000256" key="7">
    <source>
        <dbReference type="ARBA" id="ARBA00022801"/>
    </source>
</evidence>
<evidence type="ECO:0000256" key="20">
    <source>
        <dbReference type="ARBA" id="ARBA00067273"/>
    </source>
</evidence>
<dbReference type="InterPro" id="IPR039298">
    <property type="entry name" value="ACOT13"/>
</dbReference>
<evidence type="ECO:0000256" key="13">
    <source>
        <dbReference type="ARBA" id="ARBA00047588"/>
    </source>
</evidence>
<dbReference type="eggNOG" id="KOG3328">
    <property type="taxonomic scope" value="Eukaryota"/>
</dbReference>
<keyword evidence="8" id="KW-0007">Acetylation</keyword>
<evidence type="ECO:0000256" key="9">
    <source>
        <dbReference type="ARBA" id="ARBA00023098"/>
    </source>
</evidence>
<evidence type="ECO:0000259" key="24">
    <source>
        <dbReference type="Pfam" id="PF03061"/>
    </source>
</evidence>
<keyword evidence="12" id="KW-0539">Nucleus</keyword>
<comment type="catalytic activity">
    <reaction evidence="15">
        <text>dodecanoyl-CoA + H2O = dodecanoate + CoA + H(+)</text>
        <dbReference type="Rhea" id="RHEA:30135"/>
        <dbReference type="ChEBI" id="CHEBI:15377"/>
        <dbReference type="ChEBI" id="CHEBI:15378"/>
        <dbReference type="ChEBI" id="CHEBI:18262"/>
        <dbReference type="ChEBI" id="CHEBI:57287"/>
        <dbReference type="ChEBI" id="CHEBI:57375"/>
    </reaction>
    <physiologicalReaction direction="left-to-right" evidence="15">
        <dbReference type="Rhea" id="RHEA:30136"/>
    </physiologicalReaction>
</comment>
<dbReference type="EnsemblMetazoa" id="HelroT75909">
    <property type="protein sequence ID" value="HelroP75909"/>
    <property type="gene ID" value="HelroG75909"/>
</dbReference>
<dbReference type="PANTHER" id="PTHR21660:SF1">
    <property type="entry name" value="ACYL-COENZYME A THIOESTERASE 13"/>
    <property type="match status" value="1"/>
</dbReference>
<organism evidence="26 27">
    <name type="scientific">Helobdella robusta</name>
    <name type="common">Californian leech</name>
    <dbReference type="NCBI Taxonomy" id="6412"/>
    <lineage>
        <taxon>Eukaryota</taxon>
        <taxon>Metazoa</taxon>
        <taxon>Spiralia</taxon>
        <taxon>Lophotrochozoa</taxon>
        <taxon>Annelida</taxon>
        <taxon>Clitellata</taxon>
        <taxon>Hirudinea</taxon>
        <taxon>Rhynchobdellida</taxon>
        <taxon>Glossiphoniidae</taxon>
        <taxon>Helobdella</taxon>
    </lineage>
</organism>
<keyword evidence="10" id="KW-0496">Mitochondrion</keyword>
<dbReference type="GO" id="GO:0006629">
    <property type="term" value="P:lipid metabolic process"/>
    <property type="evidence" value="ECO:0007669"/>
    <property type="project" value="UniProtKB-KW"/>
</dbReference>
<reference evidence="25 27" key="2">
    <citation type="journal article" date="2013" name="Nature">
        <title>Insights into bilaterian evolution from three spiralian genomes.</title>
        <authorList>
            <person name="Simakov O."/>
            <person name="Marletaz F."/>
            <person name="Cho S.J."/>
            <person name="Edsinger-Gonzales E."/>
            <person name="Havlak P."/>
            <person name="Hellsten U."/>
            <person name="Kuo D.H."/>
            <person name="Larsson T."/>
            <person name="Lv J."/>
            <person name="Arendt D."/>
            <person name="Savage R."/>
            <person name="Osoegawa K."/>
            <person name="de Jong P."/>
            <person name="Grimwood J."/>
            <person name="Chapman J.A."/>
            <person name="Shapiro H."/>
            <person name="Aerts A."/>
            <person name="Otillar R.P."/>
            <person name="Terry A.Y."/>
            <person name="Boore J.L."/>
            <person name="Grigoriev I.V."/>
            <person name="Lindberg D.R."/>
            <person name="Seaver E.C."/>
            <person name="Weisblat D.A."/>
            <person name="Putnam N.H."/>
            <person name="Rokhsar D.S."/>
        </authorList>
    </citation>
    <scope>NUCLEOTIDE SEQUENCE</scope>
</reference>
<evidence type="ECO:0000256" key="23">
    <source>
        <dbReference type="ARBA" id="ARBA00083956"/>
    </source>
</evidence>
<keyword evidence="6" id="KW-0963">Cytoplasm</keyword>
<comment type="catalytic activity">
    <reaction evidence="16">
        <text>hexanoyl-CoA + H2O = hexanoate + CoA + H(+)</text>
        <dbReference type="Rhea" id="RHEA:40115"/>
        <dbReference type="ChEBI" id="CHEBI:15377"/>
        <dbReference type="ChEBI" id="CHEBI:15378"/>
        <dbReference type="ChEBI" id="CHEBI:17120"/>
        <dbReference type="ChEBI" id="CHEBI:57287"/>
        <dbReference type="ChEBI" id="CHEBI:62620"/>
    </reaction>
    <physiologicalReaction direction="left-to-right" evidence="16">
        <dbReference type="Rhea" id="RHEA:40116"/>
    </physiologicalReaction>
</comment>
<dbReference type="Proteomes" id="UP000015101">
    <property type="component" value="Unassembled WGS sequence"/>
</dbReference>
<dbReference type="GeneID" id="20215222"/>
<evidence type="ECO:0000256" key="2">
    <source>
        <dbReference type="ARBA" id="ARBA00004173"/>
    </source>
</evidence>
<comment type="catalytic activity">
    <reaction evidence="14">
        <text>decanoyl-CoA + H2O = decanoate + CoA + H(+)</text>
        <dbReference type="Rhea" id="RHEA:40059"/>
        <dbReference type="ChEBI" id="CHEBI:15377"/>
        <dbReference type="ChEBI" id="CHEBI:15378"/>
        <dbReference type="ChEBI" id="CHEBI:27689"/>
        <dbReference type="ChEBI" id="CHEBI:57287"/>
        <dbReference type="ChEBI" id="CHEBI:61430"/>
    </reaction>
    <physiologicalReaction direction="left-to-right" evidence="14">
        <dbReference type="Rhea" id="RHEA:40060"/>
    </physiologicalReaction>
</comment>
<evidence type="ECO:0000256" key="17">
    <source>
        <dbReference type="ARBA" id="ARBA00052976"/>
    </source>
</evidence>
<dbReference type="GO" id="GO:0005739">
    <property type="term" value="C:mitochondrion"/>
    <property type="evidence" value="ECO:0007669"/>
    <property type="project" value="UniProtKB-SubCell"/>
</dbReference>
<dbReference type="InterPro" id="IPR003736">
    <property type="entry name" value="PAAI_dom"/>
</dbReference>
<evidence type="ECO:0000256" key="19">
    <source>
        <dbReference type="ARBA" id="ARBA00064709"/>
    </source>
</evidence>
<accession>T1G2C4</accession>
<dbReference type="KEGG" id="hro:HELRODRAFT_75909"/>